<dbReference type="AlphaFoldDB" id="A0AAE0MEV5"/>
<gene>
    <name evidence="8" type="ORF">B0H66DRAFT_541700</name>
</gene>
<dbReference type="EMBL" id="JAUEDM010000001">
    <property type="protein sequence ID" value="KAK3329645.1"/>
    <property type="molecule type" value="Genomic_DNA"/>
</dbReference>
<dbReference type="SUPFAM" id="SSF50978">
    <property type="entry name" value="WD40 repeat-like"/>
    <property type="match status" value="1"/>
</dbReference>
<comment type="function">
    <text evidence="6">Required for the formation of N(7)-methylguanine at position 46 (m7G46) in tRNA. In the complex, it is required to stabilize and induce conformational changes of the catalytic subunit.</text>
</comment>
<dbReference type="GO" id="GO:0005829">
    <property type="term" value="C:cytosol"/>
    <property type="evidence" value="ECO:0007669"/>
    <property type="project" value="TreeGrafter"/>
</dbReference>
<dbReference type="InterPro" id="IPR015943">
    <property type="entry name" value="WD40/YVTN_repeat-like_dom_sf"/>
</dbReference>
<evidence type="ECO:0000256" key="6">
    <source>
        <dbReference type="HAMAP-Rule" id="MF_03056"/>
    </source>
</evidence>
<proteinExistence type="inferred from homology"/>
<keyword evidence="2 6" id="KW-0853">WD repeat</keyword>
<organism evidence="8 9">
    <name type="scientific">Apodospora peruviana</name>
    <dbReference type="NCBI Taxonomy" id="516989"/>
    <lineage>
        <taxon>Eukaryota</taxon>
        <taxon>Fungi</taxon>
        <taxon>Dikarya</taxon>
        <taxon>Ascomycota</taxon>
        <taxon>Pezizomycotina</taxon>
        <taxon>Sordariomycetes</taxon>
        <taxon>Sordariomycetidae</taxon>
        <taxon>Sordariales</taxon>
        <taxon>Lasiosphaeriaceae</taxon>
        <taxon>Apodospora</taxon>
    </lineage>
</organism>
<evidence type="ECO:0000256" key="3">
    <source>
        <dbReference type="ARBA" id="ARBA00022694"/>
    </source>
</evidence>
<dbReference type="Gene3D" id="2.130.10.10">
    <property type="entry name" value="YVTN repeat-like/Quinoprotein amine dehydrogenase"/>
    <property type="match status" value="1"/>
</dbReference>
<reference evidence="8" key="2">
    <citation type="submission" date="2023-06" db="EMBL/GenBank/DDBJ databases">
        <authorList>
            <consortium name="Lawrence Berkeley National Laboratory"/>
            <person name="Haridas S."/>
            <person name="Hensen N."/>
            <person name="Bonometti L."/>
            <person name="Westerberg I."/>
            <person name="Brannstrom I.O."/>
            <person name="Guillou S."/>
            <person name="Cros-Aarteil S."/>
            <person name="Calhoun S."/>
            <person name="Kuo A."/>
            <person name="Mondo S."/>
            <person name="Pangilinan J."/>
            <person name="Riley R."/>
            <person name="Labutti K."/>
            <person name="Andreopoulos B."/>
            <person name="Lipzen A."/>
            <person name="Chen C."/>
            <person name="Yanf M."/>
            <person name="Daum C."/>
            <person name="Ng V."/>
            <person name="Clum A."/>
            <person name="Steindorff A."/>
            <person name="Ohm R."/>
            <person name="Martin F."/>
            <person name="Silar P."/>
            <person name="Natvig D."/>
            <person name="Lalanne C."/>
            <person name="Gautier V."/>
            <person name="Ament-Velasquez S.L."/>
            <person name="Kruys A."/>
            <person name="Hutchinson M.I."/>
            <person name="Powell A.J."/>
            <person name="Barry K."/>
            <person name="Miller A.N."/>
            <person name="Grigoriev I.V."/>
            <person name="Debuchy R."/>
            <person name="Gladieux P."/>
            <person name="Thoren M.H."/>
            <person name="Johannesson H."/>
        </authorList>
    </citation>
    <scope>NUCLEOTIDE SEQUENCE</scope>
    <source>
        <strain evidence="8">CBS 118394</strain>
    </source>
</reference>
<dbReference type="GO" id="GO:0106004">
    <property type="term" value="P:tRNA (guanine-N7)-methylation"/>
    <property type="evidence" value="ECO:0007669"/>
    <property type="project" value="UniProtKB-UniRule"/>
</dbReference>
<comment type="similarity">
    <text evidence="6">Belongs to the WD repeat TRM82 family.</text>
</comment>
<evidence type="ECO:0000313" key="8">
    <source>
        <dbReference type="EMBL" id="KAK3329645.1"/>
    </source>
</evidence>
<sequence length="538" mass="58743">MALPYQVLKVCGNIVFAARGCNIYSFNSALECVSAWKYPVKQETGQDGSTPASTAPPTPEGPPTKRRRVEPDQESASNGNGDVASAEAPKLTKKQQRKKEPKPKQNPPSERPFIQGLYATSDCHHIVAITGSDKTIWVFEHDGAGRLKHLSNRMMSKRPCALAITTDNKTILSADKFGDVYGLDLLSSEQDGQPKEAATSTTPKSRSATPLASAQQALKPQADELTVHTLRNLKALENQKITLQARLEAAAKKAEAETRFEHPLLLGHVSMLTAVVVGVHNNRDYIITADRDEHIRVSRGIPQAHVIEEYCLAHEEFVSRICIPSARPEILISGGGDDDLFVWDWLSARLLSRVNVLKHAQDLQPETSKIAVTRILAYEGAASATSVLVICERIPAVFCFELKASDTRLQHSHTIPIPGGANPLDVEYLAASSSSSPAVPRLLVAVDPNTSSSDDAADGGETERTTDSKPTTNPSLLVFSLDGQQDGCNWRLTDQRPATPPTTEDEEKEASTIPDKELQKILYTTENLRKTAMDYENE</sequence>
<feature type="region of interest" description="Disordered" evidence="7">
    <location>
        <begin position="188"/>
        <end position="212"/>
    </location>
</feature>
<feature type="compositionally biased region" description="Basic residues" evidence="7">
    <location>
        <begin position="91"/>
        <end position="101"/>
    </location>
</feature>
<keyword evidence="5 6" id="KW-0539">Nucleus</keyword>
<comment type="pathway">
    <text evidence="6">tRNA modification; N(7)-methylguanine-tRNA biosynthesis.</text>
</comment>
<dbReference type="PANTHER" id="PTHR16288">
    <property type="entry name" value="WD40 REPEAT PROTEIN 4"/>
    <property type="match status" value="1"/>
</dbReference>
<evidence type="ECO:0000256" key="1">
    <source>
        <dbReference type="ARBA" id="ARBA00004123"/>
    </source>
</evidence>
<evidence type="ECO:0000256" key="5">
    <source>
        <dbReference type="ARBA" id="ARBA00023242"/>
    </source>
</evidence>
<dbReference type="InterPro" id="IPR028884">
    <property type="entry name" value="Trm82"/>
</dbReference>
<dbReference type="PANTHER" id="PTHR16288:SF0">
    <property type="entry name" value="TRNA (GUANINE-N(7)-)-METHYLTRANSFERASE NON-CATALYTIC SUBUNIT WDR4"/>
    <property type="match status" value="1"/>
</dbReference>
<keyword evidence="3 6" id="KW-0819">tRNA processing</keyword>
<feature type="region of interest" description="Disordered" evidence="7">
    <location>
        <begin position="448"/>
        <end position="518"/>
    </location>
</feature>
<comment type="caution">
    <text evidence="8">The sequence shown here is derived from an EMBL/GenBank/DDBJ whole genome shotgun (WGS) entry which is preliminary data.</text>
</comment>
<dbReference type="GO" id="GO:0043527">
    <property type="term" value="C:tRNA methyltransferase complex"/>
    <property type="evidence" value="ECO:0007669"/>
    <property type="project" value="TreeGrafter"/>
</dbReference>
<evidence type="ECO:0008006" key="10">
    <source>
        <dbReference type="Google" id="ProtNLM"/>
    </source>
</evidence>
<dbReference type="HAMAP" id="MF_03056">
    <property type="entry name" value="TRM82"/>
    <property type="match status" value="1"/>
</dbReference>
<evidence type="ECO:0000256" key="2">
    <source>
        <dbReference type="ARBA" id="ARBA00022574"/>
    </source>
</evidence>
<comment type="subcellular location">
    <subcellularLocation>
        <location evidence="1 6">Nucleus</location>
    </subcellularLocation>
</comment>
<reference evidence="8" key="1">
    <citation type="journal article" date="2023" name="Mol. Phylogenet. Evol.">
        <title>Genome-scale phylogeny and comparative genomics of the fungal order Sordariales.</title>
        <authorList>
            <person name="Hensen N."/>
            <person name="Bonometti L."/>
            <person name="Westerberg I."/>
            <person name="Brannstrom I.O."/>
            <person name="Guillou S."/>
            <person name="Cros-Aarteil S."/>
            <person name="Calhoun S."/>
            <person name="Haridas S."/>
            <person name="Kuo A."/>
            <person name="Mondo S."/>
            <person name="Pangilinan J."/>
            <person name="Riley R."/>
            <person name="LaButti K."/>
            <person name="Andreopoulos B."/>
            <person name="Lipzen A."/>
            <person name="Chen C."/>
            <person name="Yan M."/>
            <person name="Daum C."/>
            <person name="Ng V."/>
            <person name="Clum A."/>
            <person name="Steindorff A."/>
            <person name="Ohm R.A."/>
            <person name="Martin F."/>
            <person name="Silar P."/>
            <person name="Natvig D.O."/>
            <person name="Lalanne C."/>
            <person name="Gautier V."/>
            <person name="Ament-Velasquez S.L."/>
            <person name="Kruys A."/>
            <person name="Hutchinson M.I."/>
            <person name="Powell A.J."/>
            <person name="Barry K."/>
            <person name="Miller A.N."/>
            <person name="Grigoriev I.V."/>
            <person name="Debuchy R."/>
            <person name="Gladieux P."/>
            <person name="Hiltunen Thoren M."/>
            <person name="Johannesson H."/>
        </authorList>
    </citation>
    <scope>NUCLEOTIDE SEQUENCE</scope>
    <source>
        <strain evidence="8">CBS 118394</strain>
    </source>
</reference>
<feature type="compositionally biased region" description="Polar residues" evidence="7">
    <location>
        <begin position="198"/>
        <end position="212"/>
    </location>
</feature>
<keyword evidence="4 6" id="KW-0677">Repeat</keyword>
<dbReference type="Proteomes" id="UP001283341">
    <property type="component" value="Unassembled WGS sequence"/>
</dbReference>
<evidence type="ECO:0000256" key="7">
    <source>
        <dbReference type="SAM" id="MobiDB-lite"/>
    </source>
</evidence>
<dbReference type="GO" id="GO:0005634">
    <property type="term" value="C:nucleus"/>
    <property type="evidence" value="ECO:0007669"/>
    <property type="project" value="UniProtKB-SubCell"/>
</dbReference>
<evidence type="ECO:0000256" key="4">
    <source>
        <dbReference type="ARBA" id="ARBA00022737"/>
    </source>
</evidence>
<dbReference type="InterPro" id="IPR036322">
    <property type="entry name" value="WD40_repeat_dom_sf"/>
</dbReference>
<name>A0AAE0MEV5_9PEZI</name>
<feature type="region of interest" description="Disordered" evidence="7">
    <location>
        <begin position="43"/>
        <end position="114"/>
    </location>
</feature>
<evidence type="ECO:0000313" key="9">
    <source>
        <dbReference type="Proteomes" id="UP001283341"/>
    </source>
</evidence>
<protein>
    <recommendedName>
        <fullName evidence="10">Transfer RNA methyltransferase 82</fullName>
    </recommendedName>
</protein>
<keyword evidence="9" id="KW-1185">Reference proteome</keyword>
<accession>A0AAE0MEV5</accession>